<sequence length="474" mass="51620">MMQTLSGQVSKKQCATLLRRGGATAVVLSQLALGAANFKAAAEPSVYPTGVTRYDPAKAYNSYVLFSGADKITRLIDLNGNVVREWKYAGFPSVVLDPALVGGGRGHVLLTLASIDAKGSGLVPGRAIREVTKTIGELDWDGRTVWEWGGDKAPGGAAQQHHDLRRLPNGNTLILANLLHPIPGFTQPQVLDDVIYEIEPGGAIVWKWVASEHLDEFGFTPDELNLVRNANTADYLHVNNLSVLGPNRWFTGGDKRFDPDNVLIDSRNANFIIIIDKKTGKVVWSLGPHYPANDVVTRGKKQAPRPIDQISGQHDAHLIPEGLAGAGNLLVFDNQGEAGYPPVALGVTGGSRVLEIDPIKQEIVWEYSGESSGQPGWTFRSSFISSARRLPNGNTLIDEGYNGRFFQVTPKGEIVWEYISPYFGNFGEGEQDRQSNWVYRAQPVPYEWAPAGTAHSEKAVVPPALAEFRIPAKP</sequence>
<dbReference type="InterPro" id="IPR010262">
    <property type="entry name" value="Arylsulfotransferase_bact"/>
</dbReference>
<dbReference type="InterPro" id="IPR053143">
    <property type="entry name" value="Arylsulfate_ST"/>
</dbReference>
<accession>A0ABZ0HWZ0</accession>
<dbReference type="SUPFAM" id="SSF50998">
    <property type="entry name" value="Quinoprotein alcohol dehydrogenase-like"/>
    <property type="match status" value="1"/>
</dbReference>
<dbReference type="PANTHER" id="PTHR35340:SF5">
    <property type="entry name" value="ASST-DOMAIN-CONTAINING PROTEIN"/>
    <property type="match status" value="1"/>
</dbReference>
<evidence type="ECO:0000313" key="2">
    <source>
        <dbReference type="Proteomes" id="UP001626536"/>
    </source>
</evidence>
<keyword evidence="2" id="KW-1185">Reference proteome</keyword>
<proteinExistence type="predicted"/>
<protein>
    <submittedName>
        <fullName evidence="1">Aryl-sulfate sulfotransferase</fullName>
    </submittedName>
</protein>
<dbReference type="EMBL" id="CP136862">
    <property type="protein sequence ID" value="WOJ90904.1"/>
    <property type="molecule type" value="Genomic_DNA"/>
</dbReference>
<dbReference type="RefSeq" id="WP_407340493.1">
    <property type="nucleotide sequence ID" value="NZ_CP136862.1"/>
</dbReference>
<dbReference type="Pfam" id="PF05935">
    <property type="entry name" value="Arylsulfotrans"/>
    <property type="match status" value="1"/>
</dbReference>
<dbReference type="PANTHER" id="PTHR35340">
    <property type="entry name" value="PQQ ENZYME REPEAT PROTEIN-RELATED"/>
    <property type="match status" value="1"/>
</dbReference>
<reference evidence="1 2" key="1">
    <citation type="submission" date="2023-10" db="EMBL/GenBank/DDBJ databases">
        <title>Novel methanotroph of the genus Methylocapsa from a subarctic wetland.</title>
        <authorList>
            <person name="Belova S.E."/>
            <person name="Oshkin I.Y."/>
            <person name="Miroshnikov K."/>
            <person name="Dedysh S.N."/>
        </authorList>
    </citation>
    <scope>NUCLEOTIDE SEQUENCE [LARGE SCALE GENOMIC DNA]</scope>
    <source>
        <strain evidence="1 2">RX1</strain>
    </source>
</reference>
<name>A0ABZ0HWZ0_9HYPH</name>
<organism evidence="1 2">
    <name type="scientific">Methylocapsa polymorpha</name>
    <dbReference type="NCBI Taxonomy" id="3080828"/>
    <lineage>
        <taxon>Bacteria</taxon>
        <taxon>Pseudomonadati</taxon>
        <taxon>Pseudomonadota</taxon>
        <taxon>Alphaproteobacteria</taxon>
        <taxon>Hyphomicrobiales</taxon>
        <taxon>Beijerinckiaceae</taxon>
        <taxon>Methylocapsa</taxon>
    </lineage>
</organism>
<gene>
    <name evidence="1" type="ORF">RZS28_06360</name>
</gene>
<dbReference type="InterPro" id="IPR011047">
    <property type="entry name" value="Quinoprotein_ADH-like_sf"/>
</dbReference>
<dbReference type="Proteomes" id="UP001626536">
    <property type="component" value="Chromosome"/>
</dbReference>
<evidence type="ECO:0000313" key="1">
    <source>
        <dbReference type="EMBL" id="WOJ90904.1"/>
    </source>
</evidence>